<dbReference type="InterPro" id="IPR007433">
    <property type="entry name" value="DUF481"/>
</dbReference>
<dbReference type="KEGG" id="elut:CKA38_13530"/>
<proteinExistence type="predicted"/>
<dbReference type="Pfam" id="PF04338">
    <property type="entry name" value="DUF481"/>
    <property type="match status" value="1"/>
</dbReference>
<name>A0A2U8E5M1_9BACT</name>
<evidence type="ECO:0008006" key="3">
    <source>
        <dbReference type="Google" id="ProtNLM"/>
    </source>
</evidence>
<dbReference type="AlphaFoldDB" id="A0A2U8E5M1"/>
<evidence type="ECO:0000313" key="2">
    <source>
        <dbReference type="Proteomes" id="UP000244896"/>
    </source>
</evidence>
<dbReference type="Proteomes" id="UP000244896">
    <property type="component" value="Chromosome"/>
</dbReference>
<accession>A0A2U8E5M1</accession>
<gene>
    <name evidence="1" type="ORF">CKA38_13530</name>
</gene>
<protein>
    <recommendedName>
        <fullName evidence="3">DUF481 domain-containing protein</fullName>
    </recommendedName>
</protein>
<keyword evidence="2" id="KW-1185">Reference proteome</keyword>
<evidence type="ECO:0000313" key="1">
    <source>
        <dbReference type="EMBL" id="AWI10141.1"/>
    </source>
</evidence>
<reference evidence="1 2" key="1">
    <citation type="journal article" date="2018" name="Syst. Appl. Microbiol.">
        <title>Ereboglobus luteus gen. nov. sp. nov. from cockroach guts, and new insights into the oxygen relationship of the genera Opitutus and Didymococcus (Verrucomicrobia: Opitutaceae).</title>
        <authorList>
            <person name="Tegtmeier D."/>
            <person name="Belitz A."/>
            <person name="Radek R."/>
            <person name="Heimerl T."/>
            <person name="Brune A."/>
        </authorList>
    </citation>
    <scope>NUCLEOTIDE SEQUENCE [LARGE SCALE GENOMIC DNA]</scope>
    <source>
        <strain evidence="1 2">Ho45</strain>
    </source>
</reference>
<organism evidence="1 2">
    <name type="scientific">Ereboglobus luteus</name>
    <dbReference type="NCBI Taxonomy" id="1796921"/>
    <lineage>
        <taxon>Bacteria</taxon>
        <taxon>Pseudomonadati</taxon>
        <taxon>Verrucomicrobiota</taxon>
        <taxon>Opitutia</taxon>
        <taxon>Opitutales</taxon>
        <taxon>Opitutaceae</taxon>
        <taxon>Ereboglobus</taxon>
    </lineage>
</organism>
<dbReference type="EMBL" id="CP023004">
    <property type="protein sequence ID" value="AWI10141.1"/>
    <property type="molecule type" value="Genomic_DNA"/>
</dbReference>
<sequence length="376" mass="42073">MEIFQTFTSKHCHTNDMVSFSRMLAIFAVLFCTTGAVVRADVLTLANGDKLKGKLVQNIDGMITFKSDILGDIIVATTKASVEVELTPEQKAALAAKAAEEKRIAEAKAAEEKKKTAETTPKKPAIDKTKASFSAIDFRDLRANAKKTRSTKVDDTGWVNRIEFGLTSQTGRVDKLDIYLRTENNRRTPKTETRFLNRYTYGETNDARTADSISSNLRFRRTLSGRLFFQSNTRYDRNRITLVGSDVEQGVGMGYNVLSGKQLVIASGLDAAMRHREYMSPSSGAAKTPNDTSAVINVFQDVSWTINRRFSLTQDFIAVLNTSDTNDQKYNFNAGLTGKITNTFNITTRVELEYNKLLASDLRYFQRITTTLGYIF</sequence>